<dbReference type="EMBL" id="CAJVRM010000662">
    <property type="protein sequence ID" value="CAG8982611.1"/>
    <property type="molecule type" value="Genomic_DNA"/>
</dbReference>
<protein>
    <recommendedName>
        <fullName evidence="8">WSC domain-containing protein</fullName>
    </recommendedName>
</protein>
<feature type="domain" description="WSC" evidence="8">
    <location>
        <begin position="49"/>
        <end position="149"/>
    </location>
</feature>
<keyword evidence="5" id="KW-0472">Membrane</keyword>
<dbReference type="Proteomes" id="UP000701801">
    <property type="component" value="Unassembled WGS sequence"/>
</dbReference>
<keyword evidence="2" id="KW-0812">Transmembrane</keyword>
<keyword evidence="3 7" id="KW-0732">Signal</keyword>
<feature type="signal peptide" evidence="7">
    <location>
        <begin position="1"/>
        <end position="30"/>
    </location>
</feature>
<dbReference type="InterPro" id="IPR002889">
    <property type="entry name" value="WSC_carb-bd"/>
</dbReference>
<dbReference type="AlphaFoldDB" id="A0A9N9M3X5"/>
<keyword evidence="4" id="KW-1133">Transmembrane helix</keyword>
<dbReference type="Pfam" id="PF01822">
    <property type="entry name" value="WSC"/>
    <property type="match status" value="1"/>
</dbReference>
<dbReference type="GO" id="GO:0005886">
    <property type="term" value="C:plasma membrane"/>
    <property type="evidence" value="ECO:0007669"/>
    <property type="project" value="TreeGrafter"/>
</dbReference>
<comment type="subcellular location">
    <subcellularLocation>
        <location evidence="1">Membrane</location>
        <topology evidence="1">Single-pass membrane protein</topology>
    </subcellularLocation>
</comment>
<dbReference type="PANTHER" id="PTHR24269:SF16">
    <property type="entry name" value="PROTEIN SLG1"/>
    <property type="match status" value="1"/>
</dbReference>
<gene>
    <name evidence="9" type="ORF">HYALB_00008103</name>
</gene>
<reference evidence="9" key="1">
    <citation type="submission" date="2021-07" db="EMBL/GenBank/DDBJ databases">
        <authorList>
            <person name="Durling M."/>
        </authorList>
    </citation>
    <scope>NUCLEOTIDE SEQUENCE</scope>
</reference>
<dbReference type="SMART" id="SM00321">
    <property type="entry name" value="WSC"/>
    <property type="match status" value="1"/>
</dbReference>
<evidence type="ECO:0000256" key="6">
    <source>
        <dbReference type="ARBA" id="ARBA00023180"/>
    </source>
</evidence>
<evidence type="ECO:0000259" key="8">
    <source>
        <dbReference type="PROSITE" id="PS51212"/>
    </source>
</evidence>
<evidence type="ECO:0000256" key="3">
    <source>
        <dbReference type="ARBA" id="ARBA00022729"/>
    </source>
</evidence>
<evidence type="ECO:0000256" key="2">
    <source>
        <dbReference type="ARBA" id="ARBA00022692"/>
    </source>
</evidence>
<dbReference type="OrthoDB" id="5985073at2759"/>
<comment type="caution">
    <text evidence="9">The sequence shown here is derived from an EMBL/GenBank/DDBJ whole genome shotgun (WGS) entry which is preliminary data.</text>
</comment>
<sequence length="182" mass="19369">MHIAIAQRRTDMDSITRFLFLFAIFSFSTAQTPSPTPSASANIYPGTAKWTYHGCYNETTGINGTAGLRALSGESTDASDRMSVPVCLDICEGGNFAFAGLEYRRECYCSNYLSALSTKIDDKMCSLSCQGNDTQICGGSLALSVYQAKSSKESASTKGVRERPVGSILALGIAIGVLLCLA</sequence>
<evidence type="ECO:0000313" key="9">
    <source>
        <dbReference type="EMBL" id="CAG8982611.1"/>
    </source>
</evidence>
<dbReference type="PANTHER" id="PTHR24269">
    <property type="entry name" value="KREMEN PROTEIN"/>
    <property type="match status" value="1"/>
</dbReference>
<evidence type="ECO:0000256" key="1">
    <source>
        <dbReference type="ARBA" id="ARBA00004167"/>
    </source>
</evidence>
<keyword evidence="6" id="KW-0325">Glycoprotein</keyword>
<organism evidence="9 10">
    <name type="scientific">Hymenoscyphus albidus</name>
    <dbReference type="NCBI Taxonomy" id="595503"/>
    <lineage>
        <taxon>Eukaryota</taxon>
        <taxon>Fungi</taxon>
        <taxon>Dikarya</taxon>
        <taxon>Ascomycota</taxon>
        <taxon>Pezizomycotina</taxon>
        <taxon>Leotiomycetes</taxon>
        <taxon>Helotiales</taxon>
        <taxon>Helotiaceae</taxon>
        <taxon>Hymenoscyphus</taxon>
    </lineage>
</organism>
<dbReference type="InterPro" id="IPR051836">
    <property type="entry name" value="Kremen_rcpt"/>
</dbReference>
<evidence type="ECO:0000256" key="7">
    <source>
        <dbReference type="SAM" id="SignalP"/>
    </source>
</evidence>
<keyword evidence="10" id="KW-1185">Reference proteome</keyword>
<evidence type="ECO:0000256" key="4">
    <source>
        <dbReference type="ARBA" id="ARBA00022989"/>
    </source>
</evidence>
<dbReference type="PROSITE" id="PS51212">
    <property type="entry name" value="WSC"/>
    <property type="match status" value="1"/>
</dbReference>
<proteinExistence type="predicted"/>
<evidence type="ECO:0000256" key="5">
    <source>
        <dbReference type="ARBA" id="ARBA00023136"/>
    </source>
</evidence>
<feature type="chain" id="PRO_5040114151" description="WSC domain-containing protein" evidence="7">
    <location>
        <begin position="31"/>
        <end position="182"/>
    </location>
</feature>
<name>A0A9N9M3X5_9HELO</name>
<evidence type="ECO:0000313" key="10">
    <source>
        <dbReference type="Proteomes" id="UP000701801"/>
    </source>
</evidence>
<accession>A0A9N9M3X5</accession>